<accession>A0A7Y2E7P3</accession>
<evidence type="ECO:0000313" key="1">
    <source>
        <dbReference type="EMBL" id="NNF05907.1"/>
    </source>
</evidence>
<name>A0A7Y2E7P3_UNCEI</name>
<dbReference type="SUPFAM" id="SSF53850">
    <property type="entry name" value="Periplasmic binding protein-like II"/>
    <property type="match status" value="1"/>
</dbReference>
<sequence length="106" mass="11863">AWQLTKDIDDRMTTTPSARIALALVEKKAADAGFVYESDALRSDQVRVDLVIDPKYHEEIRYTGSIVSRSTQKENAKKFLDLLLSEPGQETLKNHGFRSAKSLGNP</sequence>
<dbReference type="Proteomes" id="UP000547674">
    <property type="component" value="Unassembled WGS sequence"/>
</dbReference>
<organism evidence="1 2">
    <name type="scientific">Eiseniibacteriota bacterium</name>
    <dbReference type="NCBI Taxonomy" id="2212470"/>
    <lineage>
        <taxon>Bacteria</taxon>
        <taxon>Candidatus Eiseniibacteriota</taxon>
    </lineage>
</organism>
<dbReference type="AlphaFoldDB" id="A0A7Y2E7P3"/>
<dbReference type="Gene3D" id="3.40.190.10">
    <property type="entry name" value="Periplasmic binding protein-like II"/>
    <property type="match status" value="1"/>
</dbReference>
<protein>
    <submittedName>
        <fullName evidence="1">Extracellular solute-binding protein</fullName>
    </submittedName>
</protein>
<feature type="non-terminal residue" evidence="1">
    <location>
        <position position="1"/>
    </location>
</feature>
<dbReference type="PANTHER" id="PTHR30632">
    <property type="entry name" value="MOLYBDATE-BINDING PERIPLASMIC PROTEIN"/>
    <property type="match status" value="1"/>
</dbReference>
<reference evidence="1 2" key="1">
    <citation type="submission" date="2020-03" db="EMBL/GenBank/DDBJ databases">
        <title>Metabolic flexibility allows generalist bacteria to become dominant in a frequently disturbed ecosystem.</title>
        <authorList>
            <person name="Chen Y.-J."/>
            <person name="Leung P.M."/>
            <person name="Bay S.K."/>
            <person name="Hugenholtz P."/>
            <person name="Kessler A.J."/>
            <person name="Shelley G."/>
            <person name="Waite D.W."/>
            <person name="Cook P.L."/>
            <person name="Greening C."/>
        </authorList>
    </citation>
    <scope>NUCLEOTIDE SEQUENCE [LARGE SCALE GENOMIC DNA]</scope>
    <source>
        <strain evidence="1">SS_bin_28</strain>
    </source>
</reference>
<evidence type="ECO:0000313" key="2">
    <source>
        <dbReference type="Proteomes" id="UP000547674"/>
    </source>
</evidence>
<proteinExistence type="predicted"/>
<comment type="caution">
    <text evidence="1">The sequence shown here is derived from an EMBL/GenBank/DDBJ whole genome shotgun (WGS) entry which is preliminary data.</text>
</comment>
<dbReference type="PANTHER" id="PTHR30632:SF0">
    <property type="entry name" value="SULFATE-BINDING PROTEIN"/>
    <property type="match status" value="1"/>
</dbReference>
<dbReference type="EMBL" id="JABDJR010000152">
    <property type="protein sequence ID" value="NNF05907.1"/>
    <property type="molecule type" value="Genomic_DNA"/>
</dbReference>
<dbReference type="Pfam" id="PF13531">
    <property type="entry name" value="SBP_bac_11"/>
    <property type="match status" value="1"/>
</dbReference>
<gene>
    <name evidence="1" type="ORF">HKN21_04040</name>
</gene>
<dbReference type="GO" id="GO:0015689">
    <property type="term" value="P:molybdate ion transport"/>
    <property type="evidence" value="ECO:0007669"/>
    <property type="project" value="TreeGrafter"/>
</dbReference>
<dbReference type="GO" id="GO:0030973">
    <property type="term" value="F:molybdate ion binding"/>
    <property type="evidence" value="ECO:0007669"/>
    <property type="project" value="TreeGrafter"/>
</dbReference>
<dbReference type="InterPro" id="IPR050682">
    <property type="entry name" value="ModA/WtpA"/>
</dbReference>